<gene>
    <name evidence="11" type="ORF">Lalb_Chr07g0186881</name>
</gene>
<comment type="subcellular location">
    <subcellularLocation>
        <location evidence="1">Secreted</location>
    </subcellularLocation>
</comment>
<dbReference type="InterPro" id="IPR037045">
    <property type="entry name" value="S8pro/Inhibitor_I9_sf"/>
</dbReference>
<dbReference type="InterPro" id="IPR015500">
    <property type="entry name" value="Peptidase_S8_subtilisin-rel"/>
</dbReference>
<dbReference type="CDD" id="cd04852">
    <property type="entry name" value="Peptidases_S8_3"/>
    <property type="match status" value="1"/>
</dbReference>
<evidence type="ECO:0000256" key="5">
    <source>
        <dbReference type="ARBA" id="ARBA00022801"/>
    </source>
</evidence>
<evidence type="ECO:0000256" key="4">
    <source>
        <dbReference type="ARBA" id="ARBA00022729"/>
    </source>
</evidence>
<dbReference type="FunFam" id="3.30.70.80:FF:000002">
    <property type="entry name" value="Subtilisin-like protease SBT5.3"/>
    <property type="match status" value="1"/>
</dbReference>
<dbReference type="GO" id="GO:0004252">
    <property type="term" value="F:serine-type endopeptidase activity"/>
    <property type="evidence" value="ECO:0007669"/>
    <property type="project" value="InterPro"/>
</dbReference>
<dbReference type="Gene3D" id="3.40.50.200">
    <property type="entry name" value="Peptidase S8/S53 domain"/>
    <property type="match status" value="1"/>
</dbReference>
<proteinExistence type="inferred from homology"/>
<evidence type="ECO:0000259" key="10">
    <source>
        <dbReference type="Pfam" id="PF05922"/>
    </source>
</evidence>
<organism evidence="11 12">
    <name type="scientific">Lupinus albus</name>
    <name type="common">White lupine</name>
    <name type="synonym">Lupinus termis</name>
    <dbReference type="NCBI Taxonomy" id="3870"/>
    <lineage>
        <taxon>Eukaryota</taxon>
        <taxon>Viridiplantae</taxon>
        <taxon>Streptophyta</taxon>
        <taxon>Embryophyta</taxon>
        <taxon>Tracheophyta</taxon>
        <taxon>Spermatophyta</taxon>
        <taxon>Magnoliopsida</taxon>
        <taxon>eudicotyledons</taxon>
        <taxon>Gunneridae</taxon>
        <taxon>Pentapetalae</taxon>
        <taxon>rosids</taxon>
        <taxon>fabids</taxon>
        <taxon>Fabales</taxon>
        <taxon>Fabaceae</taxon>
        <taxon>Papilionoideae</taxon>
        <taxon>50 kb inversion clade</taxon>
        <taxon>genistoids sensu lato</taxon>
        <taxon>core genistoids</taxon>
        <taxon>Genisteae</taxon>
        <taxon>Lupinus</taxon>
    </lineage>
</organism>
<dbReference type="SUPFAM" id="SSF52743">
    <property type="entry name" value="Subtilisin-like"/>
    <property type="match status" value="1"/>
</dbReference>
<feature type="domain" description="Peptidase S8/S53" evidence="9">
    <location>
        <begin position="135"/>
        <end position="353"/>
    </location>
</feature>
<evidence type="ECO:0000256" key="3">
    <source>
        <dbReference type="ARBA" id="ARBA00022670"/>
    </source>
</evidence>
<dbReference type="GO" id="GO:0005576">
    <property type="term" value="C:extracellular region"/>
    <property type="evidence" value="ECO:0007669"/>
    <property type="project" value="UniProtKB-SubCell"/>
</dbReference>
<comment type="caution">
    <text evidence="11">The sequence shown here is derived from an EMBL/GenBank/DDBJ whole genome shotgun (WGS) entry which is preliminary data.</text>
</comment>
<dbReference type="InterPro" id="IPR045051">
    <property type="entry name" value="SBT"/>
</dbReference>
<keyword evidence="3" id="KW-0645">Protease</keyword>
<comment type="similarity">
    <text evidence="2 7">Belongs to the peptidase S8 family.</text>
</comment>
<dbReference type="InterPro" id="IPR000209">
    <property type="entry name" value="Peptidase_S8/S53_dom"/>
</dbReference>
<dbReference type="Gene3D" id="3.30.70.80">
    <property type="entry name" value="Peptidase S8 propeptide/proteinase inhibitor I9"/>
    <property type="match status" value="1"/>
</dbReference>
<feature type="domain" description="Inhibitor I9" evidence="10">
    <location>
        <begin position="42"/>
        <end position="110"/>
    </location>
</feature>
<dbReference type="AlphaFoldDB" id="A0A6A4QAW0"/>
<comment type="caution">
    <text evidence="7">Lacks conserved residue(s) required for the propagation of feature annotation.</text>
</comment>
<evidence type="ECO:0000256" key="1">
    <source>
        <dbReference type="ARBA" id="ARBA00004613"/>
    </source>
</evidence>
<keyword evidence="12" id="KW-1185">Reference proteome</keyword>
<accession>A0A6A4QAW0</accession>
<keyword evidence="6" id="KW-0720">Serine protease</keyword>
<evidence type="ECO:0000313" key="12">
    <source>
        <dbReference type="Proteomes" id="UP000447434"/>
    </source>
</evidence>
<dbReference type="EMBL" id="WOCE01000007">
    <property type="protein sequence ID" value="KAE9610464.1"/>
    <property type="molecule type" value="Genomic_DNA"/>
</dbReference>
<name>A0A6A4QAW0_LUPAL</name>
<dbReference type="Proteomes" id="UP000447434">
    <property type="component" value="Chromosome 7"/>
</dbReference>
<dbReference type="InterPro" id="IPR036852">
    <property type="entry name" value="Peptidase_S8/S53_dom_sf"/>
</dbReference>
<dbReference type="Pfam" id="PF00082">
    <property type="entry name" value="Peptidase_S8"/>
    <property type="match status" value="1"/>
</dbReference>
<dbReference type="PRINTS" id="PR00723">
    <property type="entry name" value="SUBTILISIN"/>
</dbReference>
<evidence type="ECO:0000256" key="7">
    <source>
        <dbReference type="PROSITE-ProRule" id="PRU01240"/>
    </source>
</evidence>
<dbReference type="PANTHER" id="PTHR10795">
    <property type="entry name" value="PROPROTEIN CONVERTASE SUBTILISIN/KEXIN"/>
    <property type="match status" value="1"/>
</dbReference>
<sequence length="371" mass="40552">MNTNSINWRWSRKAKLLVISALLLLQNFLVMSEIYAEATSSVYIVYTGDKIYQNPETTKKHHFKMLSSLLGSYKHGFSGFAARLTKSQAEEIEKFPEVVSVIPNRIHKLHTTRSWDFIGIHHSSLKASFTENNLGEGTIIGVIDTGIWPESKSFNDEAMGQIPSRWKGVCEVGEQFNTTNCNKKIIGARWFMKGITDHNKNLIHGNGTREFLSARDAIGHGTHTASTAAGYYVENANYRGLAYGLARGGAPLAHLAIYKACWDNSVGGCADADILKAFDKAIHDGVDVLTVSLGVDIPLFSYVDQRDTIAIGSFHATAKGITVICSAGNSGPISQTIANTAPWIVTVAATTIDRAFQAAITLGNNKTVWVR</sequence>
<keyword evidence="5" id="KW-0378">Hydrolase</keyword>
<protein>
    <submittedName>
        <fullName evidence="11">Putative tripeptidyl-peptidase II</fullName>
    </submittedName>
</protein>
<feature type="chain" id="PRO_5025370208" evidence="8">
    <location>
        <begin position="33"/>
        <end position="371"/>
    </location>
</feature>
<dbReference type="Pfam" id="PF05922">
    <property type="entry name" value="Inhibitor_I9"/>
    <property type="match status" value="1"/>
</dbReference>
<dbReference type="InterPro" id="IPR010259">
    <property type="entry name" value="S8pro/Inhibitor_I9"/>
</dbReference>
<keyword evidence="4 8" id="KW-0732">Signal</keyword>
<evidence type="ECO:0000256" key="8">
    <source>
        <dbReference type="SAM" id="SignalP"/>
    </source>
</evidence>
<reference evidence="12" key="1">
    <citation type="journal article" date="2020" name="Nat. Commun.">
        <title>Genome sequence of the cluster root forming white lupin.</title>
        <authorList>
            <person name="Hufnagel B."/>
            <person name="Marques A."/>
            <person name="Soriano A."/>
            <person name="Marques L."/>
            <person name="Divol F."/>
            <person name="Doumas P."/>
            <person name="Sallet E."/>
            <person name="Mancinotti D."/>
            <person name="Carrere S."/>
            <person name="Marande W."/>
            <person name="Arribat S."/>
            <person name="Keller J."/>
            <person name="Huneau C."/>
            <person name="Blein T."/>
            <person name="Aime D."/>
            <person name="Laguerre M."/>
            <person name="Taylor J."/>
            <person name="Schubert V."/>
            <person name="Nelson M."/>
            <person name="Geu-Flores F."/>
            <person name="Crespi M."/>
            <person name="Gallardo-Guerrero K."/>
            <person name="Delaux P.-M."/>
            <person name="Salse J."/>
            <person name="Berges H."/>
            <person name="Guyot R."/>
            <person name="Gouzy J."/>
            <person name="Peret B."/>
        </authorList>
    </citation>
    <scope>NUCLEOTIDE SEQUENCE [LARGE SCALE GENOMIC DNA]</scope>
    <source>
        <strain evidence="12">cv. Amiga</strain>
    </source>
</reference>
<dbReference type="OrthoDB" id="206201at2759"/>
<evidence type="ECO:0000256" key="2">
    <source>
        <dbReference type="ARBA" id="ARBA00011073"/>
    </source>
</evidence>
<evidence type="ECO:0000259" key="9">
    <source>
        <dbReference type="Pfam" id="PF00082"/>
    </source>
</evidence>
<dbReference type="InterPro" id="IPR034197">
    <property type="entry name" value="Peptidases_S8_3"/>
</dbReference>
<evidence type="ECO:0000256" key="6">
    <source>
        <dbReference type="ARBA" id="ARBA00022825"/>
    </source>
</evidence>
<dbReference type="PROSITE" id="PS51892">
    <property type="entry name" value="SUBTILASE"/>
    <property type="match status" value="1"/>
</dbReference>
<dbReference type="GO" id="GO:0006508">
    <property type="term" value="P:proteolysis"/>
    <property type="evidence" value="ECO:0007669"/>
    <property type="project" value="UniProtKB-KW"/>
</dbReference>
<feature type="signal peptide" evidence="8">
    <location>
        <begin position="1"/>
        <end position="32"/>
    </location>
</feature>
<evidence type="ECO:0000313" key="11">
    <source>
        <dbReference type="EMBL" id="KAE9610464.1"/>
    </source>
</evidence>